<dbReference type="Gene3D" id="1.10.510.10">
    <property type="entry name" value="Transferase(Phosphotransferase) domain 1"/>
    <property type="match status" value="1"/>
</dbReference>
<evidence type="ECO:0000256" key="5">
    <source>
        <dbReference type="ARBA" id="ARBA00022777"/>
    </source>
</evidence>
<keyword evidence="11" id="KW-1185">Reference proteome</keyword>
<keyword evidence="4" id="KW-0547">Nucleotide-binding</keyword>
<dbReference type="InterPro" id="IPR008271">
    <property type="entry name" value="Ser/Thr_kinase_AS"/>
</dbReference>
<organism evidence="10 11">
    <name type="scientific">Blepharisma stoltei</name>
    <dbReference type="NCBI Taxonomy" id="1481888"/>
    <lineage>
        <taxon>Eukaryota</taxon>
        <taxon>Sar</taxon>
        <taxon>Alveolata</taxon>
        <taxon>Ciliophora</taxon>
        <taxon>Postciliodesmatophora</taxon>
        <taxon>Heterotrichea</taxon>
        <taxon>Heterotrichida</taxon>
        <taxon>Blepharismidae</taxon>
        <taxon>Blepharisma</taxon>
    </lineage>
</organism>
<evidence type="ECO:0000256" key="7">
    <source>
        <dbReference type="ARBA" id="ARBA00047899"/>
    </source>
</evidence>
<evidence type="ECO:0000256" key="1">
    <source>
        <dbReference type="ARBA" id="ARBA00012513"/>
    </source>
</evidence>
<dbReference type="InterPro" id="IPR050660">
    <property type="entry name" value="NEK_Ser/Thr_kinase"/>
</dbReference>
<feature type="domain" description="Protein kinase" evidence="9">
    <location>
        <begin position="303"/>
        <end position="584"/>
    </location>
</feature>
<accession>A0AAU9J448</accession>
<dbReference type="EC" id="2.7.11.1" evidence="1"/>
<dbReference type="AlphaFoldDB" id="A0AAU9J448"/>
<evidence type="ECO:0000313" key="11">
    <source>
        <dbReference type="Proteomes" id="UP001162131"/>
    </source>
</evidence>
<keyword evidence="3" id="KW-0808">Transferase</keyword>
<name>A0AAU9J448_9CILI</name>
<dbReference type="Proteomes" id="UP001162131">
    <property type="component" value="Unassembled WGS sequence"/>
</dbReference>
<evidence type="ECO:0000256" key="4">
    <source>
        <dbReference type="ARBA" id="ARBA00022741"/>
    </source>
</evidence>
<dbReference type="PANTHER" id="PTHR43671">
    <property type="entry name" value="SERINE/THREONINE-PROTEIN KINASE NEK"/>
    <property type="match status" value="1"/>
</dbReference>
<sequence length="587" mass="67565">MVETEPNSMIKVMQDELLPLVISYIRQKTYPFLIEDFSKLASYSSLTCGEIESIWLKISDSQLPTEIIEKLSTLCSCAFLMKASYDSDFTSKIAKKCFATLQTLKKQNFKIEEVSEDISNQFITCILSSQSFQELSEWIIFINQYSMNFSDCRLAKSALEFKFKALSWTQLSTTDFSSLIALLSEINKASPEHWDFQDLAHILTILALNLIENNLSSTDQFINSQISKCLRYLQSFDYLDEPLKAEINEFIQIKGTGSSTSTAINLTENGENESQGKFSDEEIKTFGIIDKWGEKLVIQETDWIYFLRKGDNNSIAVLKANLRLDNGESKIVAVKYYKSTERKWLLNYHTEIEILKKLSDTRHKAFLQLYGSFMDTVVENEREYHRLNIIMDYCQKTLMNDIDMRKKEGRNYTQIELWDAIKQLIEGFAVLSNMKIYHQDIKPHNILISDDVYKISDFNVSKTTNGITTITKEATIQGTSGYFSPELQKAFNDYKSKNGPSRVKFNPGKSDVFSLGLTILQMASLKSVIDLNLPENQSDLINKIENLPYDGKVKDILRRMMILDYHQRPSFIQLVSLVTEENTVRCE</sequence>
<dbReference type="SUPFAM" id="SSF56112">
    <property type="entry name" value="Protein kinase-like (PK-like)"/>
    <property type="match status" value="1"/>
</dbReference>
<dbReference type="GO" id="GO:0004674">
    <property type="term" value="F:protein serine/threonine kinase activity"/>
    <property type="evidence" value="ECO:0007669"/>
    <property type="project" value="UniProtKB-KW"/>
</dbReference>
<comment type="caution">
    <text evidence="10">The sequence shown here is derived from an EMBL/GenBank/DDBJ whole genome shotgun (WGS) entry which is preliminary data.</text>
</comment>
<evidence type="ECO:0000256" key="2">
    <source>
        <dbReference type="ARBA" id="ARBA00022527"/>
    </source>
</evidence>
<dbReference type="Pfam" id="PF00069">
    <property type="entry name" value="Pkinase"/>
    <property type="match status" value="1"/>
</dbReference>
<dbReference type="PROSITE" id="PS50011">
    <property type="entry name" value="PROTEIN_KINASE_DOM"/>
    <property type="match status" value="1"/>
</dbReference>
<proteinExistence type="predicted"/>
<comment type="catalytic activity">
    <reaction evidence="7">
        <text>L-threonyl-[protein] + ATP = O-phospho-L-threonyl-[protein] + ADP + H(+)</text>
        <dbReference type="Rhea" id="RHEA:46608"/>
        <dbReference type="Rhea" id="RHEA-COMP:11060"/>
        <dbReference type="Rhea" id="RHEA-COMP:11605"/>
        <dbReference type="ChEBI" id="CHEBI:15378"/>
        <dbReference type="ChEBI" id="CHEBI:30013"/>
        <dbReference type="ChEBI" id="CHEBI:30616"/>
        <dbReference type="ChEBI" id="CHEBI:61977"/>
        <dbReference type="ChEBI" id="CHEBI:456216"/>
        <dbReference type="EC" id="2.7.11.1"/>
    </reaction>
</comment>
<keyword evidence="2" id="KW-0723">Serine/threonine-protein kinase</keyword>
<evidence type="ECO:0000256" key="6">
    <source>
        <dbReference type="ARBA" id="ARBA00022840"/>
    </source>
</evidence>
<dbReference type="GO" id="GO:0005524">
    <property type="term" value="F:ATP binding"/>
    <property type="evidence" value="ECO:0007669"/>
    <property type="project" value="UniProtKB-KW"/>
</dbReference>
<dbReference type="SMART" id="SM00220">
    <property type="entry name" value="S_TKc"/>
    <property type="match status" value="1"/>
</dbReference>
<evidence type="ECO:0000313" key="10">
    <source>
        <dbReference type="EMBL" id="CAG9321954.1"/>
    </source>
</evidence>
<evidence type="ECO:0000259" key="9">
    <source>
        <dbReference type="PROSITE" id="PS50011"/>
    </source>
</evidence>
<keyword evidence="5" id="KW-0418">Kinase</keyword>
<keyword evidence="6" id="KW-0067">ATP-binding</keyword>
<gene>
    <name evidence="10" type="ORF">BSTOLATCC_MIC30338</name>
</gene>
<dbReference type="PROSITE" id="PS00108">
    <property type="entry name" value="PROTEIN_KINASE_ST"/>
    <property type="match status" value="1"/>
</dbReference>
<dbReference type="CDD" id="cd00180">
    <property type="entry name" value="PKc"/>
    <property type="match status" value="1"/>
</dbReference>
<dbReference type="InterPro" id="IPR000719">
    <property type="entry name" value="Prot_kinase_dom"/>
</dbReference>
<dbReference type="PANTHER" id="PTHR43671:SF98">
    <property type="entry name" value="SERINE_THREONINE-PROTEIN KINASE NEK11"/>
    <property type="match status" value="1"/>
</dbReference>
<evidence type="ECO:0000256" key="3">
    <source>
        <dbReference type="ARBA" id="ARBA00022679"/>
    </source>
</evidence>
<dbReference type="EMBL" id="CAJZBQ010000030">
    <property type="protein sequence ID" value="CAG9321954.1"/>
    <property type="molecule type" value="Genomic_DNA"/>
</dbReference>
<reference evidence="10" key="1">
    <citation type="submission" date="2021-09" db="EMBL/GenBank/DDBJ databases">
        <authorList>
            <consortium name="AG Swart"/>
            <person name="Singh M."/>
            <person name="Singh A."/>
            <person name="Seah K."/>
            <person name="Emmerich C."/>
        </authorList>
    </citation>
    <scope>NUCLEOTIDE SEQUENCE</scope>
    <source>
        <strain evidence="10">ATCC30299</strain>
    </source>
</reference>
<comment type="catalytic activity">
    <reaction evidence="8">
        <text>L-seryl-[protein] + ATP = O-phospho-L-seryl-[protein] + ADP + H(+)</text>
        <dbReference type="Rhea" id="RHEA:17989"/>
        <dbReference type="Rhea" id="RHEA-COMP:9863"/>
        <dbReference type="Rhea" id="RHEA-COMP:11604"/>
        <dbReference type="ChEBI" id="CHEBI:15378"/>
        <dbReference type="ChEBI" id="CHEBI:29999"/>
        <dbReference type="ChEBI" id="CHEBI:30616"/>
        <dbReference type="ChEBI" id="CHEBI:83421"/>
        <dbReference type="ChEBI" id="CHEBI:456216"/>
        <dbReference type="EC" id="2.7.11.1"/>
    </reaction>
</comment>
<evidence type="ECO:0000256" key="8">
    <source>
        <dbReference type="ARBA" id="ARBA00048679"/>
    </source>
</evidence>
<dbReference type="InterPro" id="IPR011009">
    <property type="entry name" value="Kinase-like_dom_sf"/>
</dbReference>
<protein>
    <recommendedName>
        <fullName evidence="1">non-specific serine/threonine protein kinase</fullName>
        <ecNumber evidence="1">2.7.11.1</ecNumber>
    </recommendedName>
</protein>